<sequence>MILFSTSTGPNTTAVQILQDIDEALNTTISICSSSKDLLTNAEQTKILNNHTRLSNVRVQLTESTKCSKLSKILGECESLKMKANRKCLKHREKEIRTILARSLASASSTPLVAAPKLSQISSSVTARPVVLSQQSSGGSSHTLLTQTHTFAALAMKQHVRNFESECMTFNGNSVVRCPTMNIDSPNAAGATNVYNGVRPVHNSPSPIPAAENWQRLSRTPTWRERCVTFEGGVADDPTLNIRSPGASGAFTQISSRPEELTT</sequence>
<feature type="region of interest" description="Disordered" evidence="1">
    <location>
        <begin position="243"/>
        <end position="263"/>
    </location>
</feature>
<protein>
    <submittedName>
        <fullName evidence="2">Uncharacterized protein</fullName>
    </submittedName>
</protein>
<dbReference type="InParanoid" id="A0A1B7MV92"/>
<dbReference type="OrthoDB" id="2683831at2759"/>
<reference evidence="2 3" key="1">
    <citation type="submission" date="2016-06" db="EMBL/GenBank/DDBJ databases">
        <title>Comparative genomics of the ectomycorrhizal sister species Rhizopogon vinicolor and Rhizopogon vesiculosus (Basidiomycota: Boletales) reveals a divergence of the mating type B locus.</title>
        <authorList>
            <consortium name="DOE Joint Genome Institute"/>
            <person name="Mujic A.B."/>
            <person name="Kuo A."/>
            <person name="Tritt A."/>
            <person name="Lipzen A."/>
            <person name="Chen C."/>
            <person name="Johnson J."/>
            <person name="Sharma A."/>
            <person name="Barry K."/>
            <person name="Grigoriev I.V."/>
            <person name="Spatafora J.W."/>
        </authorList>
    </citation>
    <scope>NUCLEOTIDE SEQUENCE [LARGE SCALE GENOMIC DNA]</scope>
    <source>
        <strain evidence="2 3">AM-OR11-026</strain>
    </source>
</reference>
<evidence type="ECO:0000313" key="3">
    <source>
        <dbReference type="Proteomes" id="UP000092154"/>
    </source>
</evidence>
<dbReference type="EMBL" id="KV448410">
    <property type="protein sequence ID" value="OAX36533.1"/>
    <property type="molecule type" value="Genomic_DNA"/>
</dbReference>
<name>A0A1B7MV92_9AGAM</name>
<keyword evidence="3" id="KW-1185">Reference proteome</keyword>
<organism evidence="2 3">
    <name type="scientific">Rhizopogon vinicolor AM-OR11-026</name>
    <dbReference type="NCBI Taxonomy" id="1314800"/>
    <lineage>
        <taxon>Eukaryota</taxon>
        <taxon>Fungi</taxon>
        <taxon>Dikarya</taxon>
        <taxon>Basidiomycota</taxon>
        <taxon>Agaricomycotina</taxon>
        <taxon>Agaricomycetes</taxon>
        <taxon>Agaricomycetidae</taxon>
        <taxon>Boletales</taxon>
        <taxon>Suillineae</taxon>
        <taxon>Rhizopogonaceae</taxon>
        <taxon>Rhizopogon</taxon>
    </lineage>
</organism>
<gene>
    <name evidence="2" type="ORF">K503DRAFT_857941</name>
</gene>
<accession>A0A1B7MV92</accession>
<evidence type="ECO:0000256" key="1">
    <source>
        <dbReference type="SAM" id="MobiDB-lite"/>
    </source>
</evidence>
<dbReference type="AlphaFoldDB" id="A0A1B7MV92"/>
<proteinExistence type="predicted"/>
<evidence type="ECO:0000313" key="2">
    <source>
        <dbReference type="EMBL" id="OAX36533.1"/>
    </source>
</evidence>
<dbReference type="Proteomes" id="UP000092154">
    <property type="component" value="Unassembled WGS sequence"/>
</dbReference>